<feature type="binding site" evidence="17">
    <location>
        <position position="96"/>
    </location>
    <ligand>
        <name>Zn(2+)</name>
        <dbReference type="ChEBI" id="CHEBI:29105"/>
    </ligand>
</feature>
<comment type="similarity">
    <text evidence="13 14">Belongs to the gmhB family.</text>
</comment>
<dbReference type="KEGG" id="pdq:CL55_00018500"/>
<name>A0A0E3V2A1_9BURK</name>
<evidence type="ECO:0000256" key="5">
    <source>
        <dbReference type="ARBA" id="ARBA00004708"/>
    </source>
</evidence>
<evidence type="ECO:0000256" key="2">
    <source>
        <dbReference type="ARBA" id="ARBA00001946"/>
    </source>
</evidence>
<dbReference type="NCBIfam" id="TIGR01656">
    <property type="entry name" value="Histidinol-ppas"/>
    <property type="match status" value="1"/>
</dbReference>
<dbReference type="RefSeq" id="WP_046330837.1">
    <property type="nucleotide sequence ID" value="NZ_CP007501.1"/>
</dbReference>
<dbReference type="InterPro" id="IPR006549">
    <property type="entry name" value="HAD-SF_hydro_IIIA"/>
</dbReference>
<organism evidence="18 19">
    <name type="scientific">Polynucleobacter duraquae</name>
    <dbReference type="NCBI Taxonomy" id="1835254"/>
    <lineage>
        <taxon>Bacteria</taxon>
        <taxon>Pseudomonadati</taxon>
        <taxon>Pseudomonadota</taxon>
        <taxon>Betaproteobacteria</taxon>
        <taxon>Burkholderiales</taxon>
        <taxon>Burkholderiaceae</taxon>
        <taxon>Polynucleobacter</taxon>
    </lineage>
</organism>
<keyword evidence="7 14" id="KW-0963">Cytoplasm</keyword>
<dbReference type="Proteomes" id="UP000061135">
    <property type="component" value="Chromosome"/>
</dbReference>
<dbReference type="PANTHER" id="PTHR42891:SF1">
    <property type="entry name" value="D-GLYCERO-BETA-D-MANNO-HEPTOSE-1,7-BISPHOSPHATE 7-PHOSPHATASE"/>
    <property type="match status" value="1"/>
</dbReference>
<dbReference type="InterPro" id="IPR023214">
    <property type="entry name" value="HAD_sf"/>
</dbReference>
<dbReference type="GO" id="GO:0005737">
    <property type="term" value="C:cytoplasm"/>
    <property type="evidence" value="ECO:0007669"/>
    <property type="project" value="UniProtKB-SubCell"/>
</dbReference>
<comment type="pathway">
    <text evidence="5">Nucleotide-sugar biosynthesis; ADP-L-glycero-beta-D-manno-heptose biosynthesis; ADP-L-glycero-beta-D-manno-heptose from D-glycero-beta-D-manno-heptose 7-phosphate: step 2/4.</text>
</comment>
<evidence type="ECO:0000256" key="17">
    <source>
        <dbReference type="PIRSR" id="PIRSR004682-4"/>
    </source>
</evidence>
<protein>
    <recommendedName>
        <fullName evidence="14">D,D-heptose 1,7-bisphosphate phosphatase</fullName>
        <ecNumber evidence="14">3.1.3.-</ecNumber>
    </recommendedName>
</protein>
<dbReference type="HOGENOM" id="CLU_085077_2_0_4"/>
<dbReference type="PANTHER" id="PTHR42891">
    <property type="entry name" value="D-GLYCERO-BETA-D-MANNO-HEPTOSE-1,7-BISPHOSPHATE 7-PHOSPHATASE"/>
    <property type="match status" value="1"/>
</dbReference>
<keyword evidence="8 17" id="KW-0479">Metal-binding</keyword>
<dbReference type="OrthoDB" id="9781367at2"/>
<reference evidence="18 19" key="1">
    <citation type="submission" date="2014-03" db="EMBL/GenBank/DDBJ databases">
        <title>Genome of Polynucleobacter strain MWH-MoK4.</title>
        <authorList>
            <person name="Hahn M.W."/>
        </authorList>
    </citation>
    <scope>NUCLEOTIDE SEQUENCE [LARGE SCALE GENOMIC DNA]</scope>
    <source>
        <strain evidence="18 19">MWH-MoK4</strain>
    </source>
</reference>
<keyword evidence="11 17" id="KW-0460">Magnesium</keyword>
<feature type="binding site" evidence="17">
    <location>
        <position position="14"/>
    </location>
    <ligand>
        <name>Mg(2+)</name>
        <dbReference type="ChEBI" id="CHEBI:18420"/>
    </ligand>
</feature>
<feature type="site" description="Contributes to substrate recognition" evidence="16">
    <location>
        <position position="105"/>
    </location>
</feature>
<dbReference type="EMBL" id="CP007501">
    <property type="protein sequence ID" value="AKD26183.1"/>
    <property type="molecule type" value="Genomic_DNA"/>
</dbReference>
<evidence type="ECO:0000256" key="16">
    <source>
        <dbReference type="PIRSR" id="PIRSR004682-3"/>
    </source>
</evidence>
<evidence type="ECO:0000256" key="4">
    <source>
        <dbReference type="ARBA" id="ARBA00004496"/>
    </source>
</evidence>
<keyword evidence="10 17" id="KW-0862">Zinc</keyword>
<keyword evidence="12 14" id="KW-0119">Carbohydrate metabolism</keyword>
<dbReference type="Gene3D" id="3.40.50.1000">
    <property type="entry name" value="HAD superfamily/HAD-like"/>
    <property type="match status" value="1"/>
</dbReference>
<comment type="cofactor">
    <cofactor evidence="2 17">
        <name>Mg(2+)</name>
        <dbReference type="ChEBI" id="CHEBI:18420"/>
    </cofactor>
</comment>
<evidence type="ECO:0000256" key="3">
    <source>
        <dbReference type="ARBA" id="ARBA00001947"/>
    </source>
</evidence>
<dbReference type="InterPro" id="IPR013954">
    <property type="entry name" value="PNK3P"/>
</dbReference>
<evidence type="ECO:0000256" key="7">
    <source>
        <dbReference type="ARBA" id="ARBA00022490"/>
    </source>
</evidence>
<dbReference type="InterPro" id="IPR036412">
    <property type="entry name" value="HAD-like_sf"/>
</dbReference>
<dbReference type="InterPro" id="IPR004446">
    <property type="entry name" value="Heptose_bisP_phosphatase"/>
</dbReference>
<evidence type="ECO:0000313" key="18">
    <source>
        <dbReference type="EMBL" id="AKD26183.1"/>
    </source>
</evidence>
<dbReference type="NCBIfam" id="NF006506">
    <property type="entry name" value="PRK08942.1"/>
    <property type="match status" value="1"/>
</dbReference>
<sequence>MSISSSKLIILDRDGVINEDRDDYVKSSDEWIPLPGSLEAIALLNQAGYQIAVATNQSGLARGYFNINDLHAMHGKMEKLLKPLGGHIDSIFFCPHTDANACDCRKPLPGMMKEIALRYKKNQSVTPLLGVPIVGDSLRDLQAGVALGASPHLVLTGKGSKTLDKGGLPEGTQIHADLMAFATALLKDQV</sequence>
<evidence type="ECO:0000256" key="13">
    <source>
        <dbReference type="ARBA" id="ARBA00061616"/>
    </source>
</evidence>
<comment type="subcellular location">
    <subcellularLocation>
        <location evidence="4 14">Cytoplasm</location>
    </subcellularLocation>
</comment>
<comment type="catalytic activity">
    <reaction evidence="1">
        <text>D-glycero-beta-D-manno-heptose 1,7-bisphosphate + H2O = D-glycero-beta-D-manno-heptose 1-phosphate + phosphate</text>
        <dbReference type="Rhea" id="RHEA:28518"/>
        <dbReference type="ChEBI" id="CHEBI:15377"/>
        <dbReference type="ChEBI" id="CHEBI:43474"/>
        <dbReference type="ChEBI" id="CHEBI:60208"/>
        <dbReference type="ChEBI" id="CHEBI:61593"/>
        <dbReference type="EC" id="3.1.3.82"/>
    </reaction>
</comment>
<evidence type="ECO:0000256" key="9">
    <source>
        <dbReference type="ARBA" id="ARBA00022801"/>
    </source>
</evidence>
<evidence type="ECO:0000256" key="8">
    <source>
        <dbReference type="ARBA" id="ARBA00022723"/>
    </source>
</evidence>
<feature type="site" description="Stabilizes the phosphoryl group" evidence="16">
    <location>
        <position position="55"/>
    </location>
</feature>
<comment type="subunit">
    <text evidence="6">Monomer.</text>
</comment>
<dbReference type="STRING" id="1835254.CL55_00018500"/>
<feature type="active site" description="Proton donor" evidence="15">
    <location>
        <position position="14"/>
    </location>
</feature>
<dbReference type="AlphaFoldDB" id="A0A0E3V2A1"/>
<dbReference type="EC" id="3.1.3.-" evidence="14"/>
<proteinExistence type="inferred from homology"/>
<evidence type="ECO:0000256" key="14">
    <source>
        <dbReference type="PIRNR" id="PIRNR004682"/>
    </source>
</evidence>
<feature type="binding site" evidence="17">
    <location>
        <position position="104"/>
    </location>
    <ligand>
        <name>Zn(2+)</name>
        <dbReference type="ChEBI" id="CHEBI:29105"/>
    </ligand>
</feature>
<dbReference type="GO" id="GO:0005975">
    <property type="term" value="P:carbohydrate metabolic process"/>
    <property type="evidence" value="ECO:0007669"/>
    <property type="project" value="InterPro"/>
</dbReference>
<dbReference type="InterPro" id="IPR006543">
    <property type="entry name" value="Histidinol-phos"/>
</dbReference>
<evidence type="ECO:0000256" key="6">
    <source>
        <dbReference type="ARBA" id="ARBA00011245"/>
    </source>
</evidence>
<feature type="active site" description="Nucleophile" evidence="15">
    <location>
        <position position="12"/>
    </location>
</feature>
<dbReference type="GO" id="GO:0034200">
    <property type="term" value="F:D-glycero-beta-D-manno-heptose 1,7-bisphosphate 7-phosphatase activity"/>
    <property type="evidence" value="ECO:0007669"/>
    <property type="project" value="UniProtKB-EC"/>
</dbReference>
<feature type="binding site" evidence="17">
    <location>
        <position position="102"/>
    </location>
    <ligand>
        <name>Zn(2+)</name>
        <dbReference type="ChEBI" id="CHEBI:29105"/>
    </ligand>
</feature>
<comment type="cofactor">
    <cofactor evidence="3 17">
        <name>Zn(2+)</name>
        <dbReference type="ChEBI" id="CHEBI:29105"/>
    </cofactor>
</comment>
<evidence type="ECO:0000256" key="12">
    <source>
        <dbReference type="ARBA" id="ARBA00023277"/>
    </source>
</evidence>
<feature type="site" description="Stabilizes the phosphoryl group" evidence="16">
    <location>
        <position position="106"/>
    </location>
</feature>
<feature type="binding site" evidence="17">
    <location>
        <position position="136"/>
    </location>
    <ligand>
        <name>Mg(2+)</name>
        <dbReference type="ChEBI" id="CHEBI:18420"/>
    </ligand>
</feature>
<accession>A0A0E3V2A1</accession>
<dbReference type="NCBIfam" id="TIGR01662">
    <property type="entry name" value="HAD-SF-IIIA"/>
    <property type="match status" value="1"/>
</dbReference>
<dbReference type="PATRIC" id="fig|576611.7.peg.1878"/>
<dbReference type="CDD" id="cd07503">
    <property type="entry name" value="HAD_HisB-N"/>
    <property type="match status" value="1"/>
</dbReference>
<dbReference type="GO" id="GO:0046872">
    <property type="term" value="F:metal ion binding"/>
    <property type="evidence" value="ECO:0007669"/>
    <property type="project" value="UniProtKB-KW"/>
</dbReference>
<keyword evidence="19" id="KW-1185">Reference proteome</keyword>
<dbReference type="SUPFAM" id="SSF56784">
    <property type="entry name" value="HAD-like"/>
    <property type="match status" value="1"/>
</dbReference>
<evidence type="ECO:0000313" key="19">
    <source>
        <dbReference type="Proteomes" id="UP000061135"/>
    </source>
</evidence>
<evidence type="ECO:0000256" key="15">
    <source>
        <dbReference type="PIRSR" id="PIRSR004682-1"/>
    </source>
</evidence>
<dbReference type="Pfam" id="PF08645">
    <property type="entry name" value="PNK3P"/>
    <property type="match status" value="1"/>
</dbReference>
<gene>
    <name evidence="18" type="ORF">CL55_00018500</name>
</gene>
<evidence type="ECO:0000256" key="10">
    <source>
        <dbReference type="ARBA" id="ARBA00022833"/>
    </source>
</evidence>
<evidence type="ECO:0000256" key="11">
    <source>
        <dbReference type="ARBA" id="ARBA00022842"/>
    </source>
</evidence>
<feature type="binding site" evidence="17">
    <location>
        <position position="12"/>
    </location>
    <ligand>
        <name>Mg(2+)</name>
        <dbReference type="ChEBI" id="CHEBI:18420"/>
    </ligand>
</feature>
<dbReference type="PIRSF" id="PIRSF004682">
    <property type="entry name" value="GmhB"/>
    <property type="match status" value="1"/>
</dbReference>
<keyword evidence="9 14" id="KW-0378">Hydrolase</keyword>
<evidence type="ECO:0000256" key="1">
    <source>
        <dbReference type="ARBA" id="ARBA00001226"/>
    </source>
</evidence>
<dbReference type="FunFam" id="3.40.50.1000:FF:000168">
    <property type="entry name" value="D,D-heptose 1,7-bisphosphate phosphatase"/>
    <property type="match status" value="1"/>
</dbReference>
<feature type="binding site" evidence="17">
    <location>
        <position position="94"/>
    </location>
    <ligand>
        <name>Zn(2+)</name>
        <dbReference type="ChEBI" id="CHEBI:29105"/>
    </ligand>
</feature>